<feature type="domain" description="Response regulatory" evidence="5">
    <location>
        <begin position="730"/>
        <end position="852"/>
    </location>
</feature>
<dbReference type="CDD" id="cd00082">
    <property type="entry name" value="HisKA"/>
    <property type="match status" value="1"/>
</dbReference>
<dbReference type="PROSITE" id="PS50110">
    <property type="entry name" value="RESPONSE_REGULATORY"/>
    <property type="match status" value="1"/>
</dbReference>
<keyword evidence="7" id="KW-1185">Reference proteome</keyword>
<dbReference type="Pfam" id="PF00512">
    <property type="entry name" value="HisKA"/>
    <property type="match status" value="1"/>
</dbReference>
<name>A0A8S1NNX3_9CILI</name>
<organism evidence="6 7">
    <name type="scientific">Paramecium sonneborni</name>
    <dbReference type="NCBI Taxonomy" id="65129"/>
    <lineage>
        <taxon>Eukaryota</taxon>
        <taxon>Sar</taxon>
        <taxon>Alveolata</taxon>
        <taxon>Ciliophora</taxon>
        <taxon>Intramacronucleata</taxon>
        <taxon>Oligohymenophorea</taxon>
        <taxon>Peniculida</taxon>
        <taxon>Parameciidae</taxon>
        <taxon>Paramecium</taxon>
    </lineage>
</organism>
<evidence type="ECO:0000256" key="2">
    <source>
        <dbReference type="PROSITE-ProRule" id="PRU00169"/>
    </source>
</evidence>
<feature type="transmembrane region" description="Helical" evidence="3">
    <location>
        <begin position="68"/>
        <end position="87"/>
    </location>
</feature>
<evidence type="ECO:0000256" key="3">
    <source>
        <dbReference type="SAM" id="Phobius"/>
    </source>
</evidence>
<dbReference type="SMART" id="SM00387">
    <property type="entry name" value="HATPase_c"/>
    <property type="match status" value="1"/>
</dbReference>
<feature type="domain" description="Histidine kinase" evidence="4">
    <location>
        <begin position="442"/>
        <end position="667"/>
    </location>
</feature>
<accession>A0A8S1NNX3</accession>
<dbReference type="PROSITE" id="PS50109">
    <property type="entry name" value="HIS_KIN"/>
    <property type="match status" value="1"/>
</dbReference>
<feature type="transmembrane region" description="Helical" evidence="3">
    <location>
        <begin position="148"/>
        <end position="166"/>
    </location>
</feature>
<dbReference type="InterPro" id="IPR005467">
    <property type="entry name" value="His_kinase_dom"/>
</dbReference>
<gene>
    <name evidence="6" type="ORF">PSON_ATCC_30995.1.T0610150</name>
</gene>
<evidence type="ECO:0000256" key="1">
    <source>
        <dbReference type="ARBA" id="ARBA00022553"/>
    </source>
</evidence>
<dbReference type="InterPro" id="IPR001789">
    <property type="entry name" value="Sig_transdc_resp-reg_receiver"/>
</dbReference>
<dbReference type="Pfam" id="PF02518">
    <property type="entry name" value="HATPase_c"/>
    <property type="match status" value="1"/>
</dbReference>
<dbReference type="PANTHER" id="PTHR43719:SF28">
    <property type="entry name" value="PEROXIDE STRESS-ACTIVATED HISTIDINE KINASE MAK1-RELATED"/>
    <property type="match status" value="1"/>
</dbReference>
<dbReference type="PANTHER" id="PTHR43719">
    <property type="entry name" value="TWO-COMPONENT HISTIDINE KINASE"/>
    <property type="match status" value="1"/>
</dbReference>
<dbReference type="GO" id="GO:0000155">
    <property type="term" value="F:phosphorelay sensor kinase activity"/>
    <property type="evidence" value="ECO:0007669"/>
    <property type="project" value="InterPro"/>
</dbReference>
<dbReference type="InterPro" id="IPR050956">
    <property type="entry name" value="2C_system_His_kinase"/>
</dbReference>
<comment type="caution">
    <text evidence="6">The sequence shown here is derived from an EMBL/GenBank/DDBJ whole genome shotgun (WGS) entry which is preliminary data.</text>
</comment>
<dbReference type="SMART" id="SM00448">
    <property type="entry name" value="REC"/>
    <property type="match status" value="1"/>
</dbReference>
<sequence>MMANQTSSRKLQISMIISLLFQFIRMIIQYQNIENQFVTFLMINLLIQIALELLCFKKTSFFQTELQLALIFMDIILFQVESFMYGVDNIYQNYFYIVILHNQISLKINMADSRKWKTIRIFFLIILILSFSYQSHLNSYQSNEFNQQYIVIVNQKLYILLLLWLLPQKNRTKIIKPHSSSINGLQDTVIETVINTNIRQSQSRIIPKRTIIRDLSFISTDKQQKIQINETLSQIDYSSLFDILSEGVIIVQFEKCDNITNSKPRIEYQNQISKKIFQKNNHDLLMLFEKLSCEILVDESPLHSRDSLFSLQSLNQQQIKYYKSSKLNFFKYFSQDQQMTLRNTEQSQSPRFRSLTTQLNTVYKCLLYVFGTKRFRKEINDNNNSLVVETSFEIENSKRQIEISISIGSEDLLFIIARDVIHRKNIKELLQINQSKSKTLSFVSHEFRSPLNVVINILSRLKEQLYNFDYICQNISIVLENSYYMLNLANDLLDLAQIKADQFSLIQKTFNLTQLGEECLQMFKLQAELKNIKLDVISNVKCLQIKTDRNRLKQILVNLIANALKFTQKGAISIKFVQQGLLVNAGVEDTGVGISQNNLAKLFKAFGKIKEGLSENLNEQGVGLGLLISNKLAQQLSYDNSGLKVISQDTSQTKHGSYFYLTLQIQQLHHKCSSIKLDQIYLEDDYSPSLNEIRLNNKKSQDQQYQIIINSDIQSNQDSIKIQDIKECKHILIVDDNVFNQDILEMQIKQFTIAQIDKAYNGTDALEQIQQKKCSENCQGYGAIFMDMEMPGLDGMQTSTQILKTNQQMRIFITSGYDENILKEQGKKIGIKEFIVKPISKQIIQRIIKQYNL</sequence>
<proteinExistence type="predicted"/>
<evidence type="ECO:0000313" key="7">
    <source>
        <dbReference type="Proteomes" id="UP000692954"/>
    </source>
</evidence>
<dbReference type="EMBL" id="CAJJDN010000061">
    <property type="protein sequence ID" value="CAD8093760.1"/>
    <property type="molecule type" value="Genomic_DNA"/>
</dbReference>
<evidence type="ECO:0000259" key="5">
    <source>
        <dbReference type="PROSITE" id="PS50110"/>
    </source>
</evidence>
<dbReference type="Pfam" id="PF00072">
    <property type="entry name" value="Response_reg"/>
    <property type="match status" value="1"/>
</dbReference>
<keyword evidence="1 2" id="KW-0597">Phosphoprotein</keyword>
<dbReference type="CDD" id="cd17546">
    <property type="entry name" value="REC_hyHK_CKI1_RcsC-like"/>
    <property type="match status" value="1"/>
</dbReference>
<dbReference type="SMART" id="SM00388">
    <property type="entry name" value="HisKA"/>
    <property type="match status" value="1"/>
</dbReference>
<protein>
    <submittedName>
        <fullName evidence="6">Uncharacterized protein</fullName>
    </submittedName>
</protein>
<dbReference type="Proteomes" id="UP000692954">
    <property type="component" value="Unassembled WGS sequence"/>
</dbReference>
<dbReference type="InterPro" id="IPR003594">
    <property type="entry name" value="HATPase_dom"/>
</dbReference>
<keyword evidence="3" id="KW-0472">Membrane</keyword>
<keyword evidence="3" id="KW-1133">Transmembrane helix</keyword>
<dbReference type="InterPro" id="IPR003661">
    <property type="entry name" value="HisK_dim/P_dom"/>
</dbReference>
<reference evidence="6" key="1">
    <citation type="submission" date="2021-01" db="EMBL/GenBank/DDBJ databases">
        <authorList>
            <consortium name="Genoscope - CEA"/>
            <person name="William W."/>
        </authorList>
    </citation>
    <scope>NUCLEOTIDE SEQUENCE</scope>
</reference>
<dbReference type="OrthoDB" id="60033at2759"/>
<dbReference type="AlphaFoldDB" id="A0A8S1NNX3"/>
<feature type="transmembrane region" description="Helical" evidence="3">
    <location>
        <begin position="12"/>
        <end position="31"/>
    </location>
</feature>
<feature type="modified residue" description="4-aspartylphosphate" evidence="2">
    <location>
        <position position="787"/>
    </location>
</feature>
<keyword evidence="3" id="KW-0812">Transmembrane</keyword>
<feature type="transmembrane region" description="Helical" evidence="3">
    <location>
        <begin position="37"/>
        <end position="56"/>
    </location>
</feature>
<evidence type="ECO:0000259" key="4">
    <source>
        <dbReference type="PROSITE" id="PS50109"/>
    </source>
</evidence>
<evidence type="ECO:0000313" key="6">
    <source>
        <dbReference type="EMBL" id="CAD8093760.1"/>
    </source>
</evidence>
<feature type="transmembrane region" description="Helical" evidence="3">
    <location>
        <begin position="118"/>
        <end position="136"/>
    </location>
</feature>